<sequence length="78" mass="9434">MDIGEEWAYRARQQDEVTKVRILRVGTNRPPRVLIRFMEDRFEGREEWVSPARLKTTWDKVDEWVANDQRWTAIRDAS</sequence>
<accession>A0A7C9RQB7</accession>
<dbReference type="EMBL" id="JAAMPJ010000004">
    <property type="protein sequence ID" value="NGY60370.1"/>
    <property type="molecule type" value="Genomic_DNA"/>
</dbReference>
<dbReference type="Proteomes" id="UP000481360">
    <property type="component" value="Unassembled WGS sequence"/>
</dbReference>
<organism evidence="1 2">
    <name type="scientific">Lentzea alba</name>
    <dbReference type="NCBI Taxonomy" id="2714351"/>
    <lineage>
        <taxon>Bacteria</taxon>
        <taxon>Bacillati</taxon>
        <taxon>Actinomycetota</taxon>
        <taxon>Actinomycetes</taxon>
        <taxon>Pseudonocardiales</taxon>
        <taxon>Pseudonocardiaceae</taxon>
        <taxon>Lentzea</taxon>
    </lineage>
</organism>
<proteinExistence type="predicted"/>
<evidence type="ECO:0000313" key="2">
    <source>
        <dbReference type="Proteomes" id="UP000481360"/>
    </source>
</evidence>
<keyword evidence="2" id="KW-1185">Reference proteome</keyword>
<evidence type="ECO:0000313" key="1">
    <source>
        <dbReference type="EMBL" id="NGY60370.1"/>
    </source>
</evidence>
<dbReference type="AlphaFoldDB" id="A0A7C9RQB7"/>
<protein>
    <submittedName>
        <fullName evidence="1">Uncharacterized protein</fullName>
    </submittedName>
</protein>
<reference evidence="1 2" key="1">
    <citation type="submission" date="2020-03" db="EMBL/GenBank/DDBJ databases">
        <title>Isolation and identification of active actinomycetes.</title>
        <authorList>
            <person name="Sun X."/>
        </authorList>
    </citation>
    <scope>NUCLEOTIDE SEQUENCE [LARGE SCALE GENOMIC DNA]</scope>
    <source>
        <strain evidence="1 2">NEAU-D13</strain>
    </source>
</reference>
<dbReference type="RefSeq" id="WP_166046416.1">
    <property type="nucleotide sequence ID" value="NZ_JAAMPJ010000004.1"/>
</dbReference>
<comment type="caution">
    <text evidence="1">The sequence shown here is derived from an EMBL/GenBank/DDBJ whole genome shotgun (WGS) entry which is preliminary data.</text>
</comment>
<gene>
    <name evidence="1" type="ORF">G7043_15680</name>
</gene>
<name>A0A7C9RQB7_9PSEU</name>